<dbReference type="OMA" id="QCTIEIT"/>
<sequence length="206" mass="23618">MSASTTVDLNSSLHDAICNIWYGDFYLGDVFLLNADGTGEIGSSAELSLWIAQPLRWKLIEAHETIVEPPATLIENILSRPRPVTELVATIEIQIIAEKAKLSIYRNGTPDEYPDNLLDRAFLPNEFRVTIERGKFWAPRNGRPRDNMVEFVFDLRMTMDRSPFPPMELWKPGMQDVLEYMRPFDKRCFVAQRSETTERQGGCICM</sequence>
<gene>
    <name evidence="1" type="ORF">HYPSUDRAFT_208825</name>
</gene>
<protein>
    <submittedName>
        <fullName evidence="1">Uncharacterized protein</fullName>
    </submittedName>
</protein>
<organism evidence="1 2">
    <name type="scientific">Hypholoma sublateritium (strain FD-334 SS-4)</name>
    <dbReference type="NCBI Taxonomy" id="945553"/>
    <lineage>
        <taxon>Eukaryota</taxon>
        <taxon>Fungi</taxon>
        <taxon>Dikarya</taxon>
        <taxon>Basidiomycota</taxon>
        <taxon>Agaricomycotina</taxon>
        <taxon>Agaricomycetes</taxon>
        <taxon>Agaricomycetidae</taxon>
        <taxon>Agaricales</taxon>
        <taxon>Agaricineae</taxon>
        <taxon>Strophariaceae</taxon>
        <taxon>Hypholoma</taxon>
    </lineage>
</organism>
<evidence type="ECO:0000313" key="1">
    <source>
        <dbReference type="EMBL" id="KJA14279.1"/>
    </source>
</evidence>
<proteinExistence type="predicted"/>
<name>A0A0D2N539_HYPSF</name>
<accession>A0A0D2N539</accession>
<keyword evidence="2" id="KW-1185">Reference proteome</keyword>
<reference evidence="2" key="1">
    <citation type="submission" date="2014-04" db="EMBL/GenBank/DDBJ databases">
        <title>Evolutionary Origins and Diversification of the Mycorrhizal Mutualists.</title>
        <authorList>
            <consortium name="DOE Joint Genome Institute"/>
            <consortium name="Mycorrhizal Genomics Consortium"/>
            <person name="Kohler A."/>
            <person name="Kuo A."/>
            <person name="Nagy L.G."/>
            <person name="Floudas D."/>
            <person name="Copeland A."/>
            <person name="Barry K.W."/>
            <person name="Cichocki N."/>
            <person name="Veneault-Fourrey C."/>
            <person name="LaButti K."/>
            <person name="Lindquist E.A."/>
            <person name="Lipzen A."/>
            <person name="Lundell T."/>
            <person name="Morin E."/>
            <person name="Murat C."/>
            <person name="Riley R."/>
            <person name="Ohm R."/>
            <person name="Sun H."/>
            <person name="Tunlid A."/>
            <person name="Henrissat B."/>
            <person name="Grigoriev I.V."/>
            <person name="Hibbett D.S."/>
            <person name="Martin F."/>
        </authorList>
    </citation>
    <scope>NUCLEOTIDE SEQUENCE [LARGE SCALE GENOMIC DNA]</scope>
    <source>
        <strain evidence="2">FD-334 SS-4</strain>
    </source>
</reference>
<dbReference type="EMBL" id="KN817686">
    <property type="protein sequence ID" value="KJA14279.1"/>
    <property type="molecule type" value="Genomic_DNA"/>
</dbReference>
<dbReference type="OrthoDB" id="2935237at2759"/>
<dbReference type="AlphaFoldDB" id="A0A0D2N539"/>
<dbReference type="Proteomes" id="UP000054270">
    <property type="component" value="Unassembled WGS sequence"/>
</dbReference>
<evidence type="ECO:0000313" key="2">
    <source>
        <dbReference type="Proteomes" id="UP000054270"/>
    </source>
</evidence>